<dbReference type="PANTHER" id="PTHR33138">
    <property type="entry name" value="OS01G0690200 PROTEIN"/>
    <property type="match status" value="1"/>
</dbReference>
<evidence type="ECO:0000256" key="1">
    <source>
        <dbReference type="ARBA" id="ARBA00004167"/>
    </source>
</evidence>
<dbReference type="Pfam" id="PF13947">
    <property type="entry name" value="GUB_WAK_bind"/>
    <property type="match status" value="1"/>
</dbReference>
<evidence type="ECO:0000256" key="2">
    <source>
        <dbReference type="ARBA" id="ARBA00022729"/>
    </source>
</evidence>
<feature type="chain" id="PRO_5045372902" description="Wall-associated receptor kinase galacturonan-binding domain-containing protein" evidence="3">
    <location>
        <begin position="24"/>
        <end position="287"/>
    </location>
</feature>
<sequence length="287" mass="32969">MLSFCSCLVPLLLLLGIFLNVWNVYDTTYDIRGNTKGSTDADKKTCSSVWCGRHEIRHPFMLYNTSTTPANCGDHRYTLSCENHNQLFLYLKSIKFQVQSINYNNHTIRLVDANVALHGHNHSFLLPYSFTSSNFSRVVGHEPFKYSLYTDQTNDFIRFTKQMLYLRCPPYGVESSATAICINGSYVPRGTFYISDIDKNLQELAVGDSCEIEWMYLTSWPTEIKHSNISCTAIHHMLLYGFELSWLQAYCNNDTSAMIGDHNNILCSGGYYRHTFHDCSESNVWNE</sequence>
<gene>
    <name evidence="5" type="ORF">PIB30_014670</name>
</gene>
<keyword evidence="2 3" id="KW-0732">Signal</keyword>
<protein>
    <recommendedName>
        <fullName evidence="4">Wall-associated receptor kinase galacturonan-binding domain-containing protein</fullName>
    </recommendedName>
</protein>
<dbReference type="Proteomes" id="UP001341840">
    <property type="component" value="Unassembled WGS sequence"/>
</dbReference>
<dbReference type="EMBL" id="JASCZI010090660">
    <property type="protein sequence ID" value="MED6144322.1"/>
    <property type="molecule type" value="Genomic_DNA"/>
</dbReference>
<accession>A0ABU6T6G2</accession>
<evidence type="ECO:0000259" key="4">
    <source>
        <dbReference type="Pfam" id="PF13947"/>
    </source>
</evidence>
<proteinExistence type="predicted"/>
<dbReference type="PANTHER" id="PTHR33138:SF30">
    <property type="entry name" value="LEAF RUST 10 DISEASE-RESISTANCE LOCUS RECEPTOR-LIKE PROTEIN KINASE-LIKE 2.7"/>
    <property type="match status" value="1"/>
</dbReference>
<comment type="caution">
    <text evidence="5">The sequence shown here is derived from an EMBL/GenBank/DDBJ whole genome shotgun (WGS) entry which is preliminary data.</text>
</comment>
<evidence type="ECO:0000313" key="6">
    <source>
        <dbReference type="Proteomes" id="UP001341840"/>
    </source>
</evidence>
<dbReference type="InterPro" id="IPR025287">
    <property type="entry name" value="WAK_GUB"/>
</dbReference>
<feature type="domain" description="Wall-associated receptor kinase galacturonan-binding" evidence="4">
    <location>
        <begin position="46"/>
        <end position="112"/>
    </location>
</feature>
<comment type="subcellular location">
    <subcellularLocation>
        <location evidence="1">Membrane</location>
        <topology evidence="1">Single-pass membrane protein</topology>
    </subcellularLocation>
</comment>
<reference evidence="5 6" key="1">
    <citation type="journal article" date="2023" name="Plants (Basel)">
        <title>Bridging the Gap: Combining Genomics and Transcriptomics Approaches to Understand Stylosanthes scabra, an Orphan Legume from the Brazilian Caatinga.</title>
        <authorList>
            <person name="Ferreira-Neto J.R.C."/>
            <person name="da Silva M.D."/>
            <person name="Binneck E."/>
            <person name="de Melo N.F."/>
            <person name="da Silva R.H."/>
            <person name="de Melo A.L.T.M."/>
            <person name="Pandolfi V."/>
            <person name="Bustamante F.O."/>
            <person name="Brasileiro-Vidal A.C."/>
            <person name="Benko-Iseppon A.M."/>
        </authorList>
    </citation>
    <scope>NUCLEOTIDE SEQUENCE [LARGE SCALE GENOMIC DNA]</scope>
    <source>
        <tissue evidence="5">Leaves</tissue>
    </source>
</reference>
<keyword evidence="6" id="KW-1185">Reference proteome</keyword>
<name>A0ABU6T6G2_9FABA</name>
<feature type="signal peptide" evidence="3">
    <location>
        <begin position="1"/>
        <end position="23"/>
    </location>
</feature>
<organism evidence="5 6">
    <name type="scientific">Stylosanthes scabra</name>
    <dbReference type="NCBI Taxonomy" id="79078"/>
    <lineage>
        <taxon>Eukaryota</taxon>
        <taxon>Viridiplantae</taxon>
        <taxon>Streptophyta</taxon>
        <taxon>Embryophyta</taxon>
        <taxon>Tracheophyta</taxon>
        <taxon>Spermatophyta</taxon>
        <taxon>Magnoliopsida</taxon>
        <taxon>eudicotyledons</taxon>
        <taxon>Gunneridae</taxon>
        <taxon>Pentapetalae</taxon>
        <taxon>rosids</taxon>
        <taxon>fabids</taxon>
        <taxon>Fabales</taxon>
        <taxon>Fabaceae</taxon>
        <taxon>Papilionoideae</taxon>
        <taxon>50 kb inversion clade</taxon>
        <taxon>dalbergioids sensu lato</taxon>
        <taxon>Dalbergieae</taxon>
        <taxon>Pterocarpus clade</taxon>
        <taxon>Stylosanthes</taxon>
    </lineage>
</organism>
<evidence type="ECO:0000256" key="3">
    <source>
        <dbReference type="SAM" id="SignalP"/>
    </source>
</evidence>
<evidence type="ECO:0000313" key="5">
    <source>
        <dbReference type="EMBL" id="MED6144322.1"/>
    </source>
</evidence>